<dbReference type="CDD" id="cd01572">
    <property type="entry name" value="QPRTase"/>
    <property type="match status" value="1"/>
</dbReference>
<dbReference type="Pfam" id="PF02749">
    <property type="entry name" value="QRPTase_N"/>
    <property type="match status" value="1"/>
</dbReference>
<dbReference type="PANTHER" id="PTHR32179">
    <property type="entry name" value="NICOTINATE-NUCLEOTIDE PYROPHOSPHORYLASE [CARBOXYLATING]"/>
    <property type="match status" value="1"/>
</dbReference>
<dbReference type="InterPro" id="IPR002638">
    <property type="entry name" value="Quinolinate_PRibosylTrfase_C"/>
</dbReference>
<dbReference type="EMBL" id="JBEPLM010000024">
    <property type="protein sequence ID" value="MET3597438.1"/>
    <property type="molecule type" value="Genomic_DNA"/>
</dbReference>
<dbReference type="Gene3D" id="3.20.20.70">
    <property type="entry name" value="Aldolase class I"/>
    <property type="match status" value="1"/>
</dbReference>
<accession>A0ABV2I4K4</accession>
<evidence type="ECO:0000256" key="7">
    <source>
        <dbReference type="ARBA" id="ARBA00022679"/>
    </source>
</evidence>
<evidence type="ECO:0000256" key="2">
    <source>
        <dbReference type="ARBA" id="ARBA00004893"/>
    </source>
</evidence>
<evidence type="ECO:0000256" key="5">
    <source>
        <dbReference type="ARBA" id="ARBA00022642"/>
    </source>
</evidence>
<keyword evidence="13" id="KW-1185">Reference proteome</keyword>
<keyword evidence="7 9" id="KW-0808">Transferase</keyword>
<evidence type="ECO:0000259" key="11">
    <source>
        <dbReference type="Pfam" id="PF02749"/>
    </source>
</evidence>
<organism evidence="12 13">
    <name type="scientific">Mesorhizobium shonense</name>
    <dbReference type="NCBI Taxonomy" id="1209948"/>
    <lineage>
        <taxon>Bacteria</taxon>
        <taxon>Pseudomonadati</taxon>
        <taxon>Pseudomonadota</taxon>
        <taxon>Alphaproteobacteria</taxon>
        <taxon>Hyphomicrobiales</taxon>
        <taxon>Phyllobacteriaceae</taxon>
        <taxon>Mesorhizobium</taxon>
    </lineage>
</organism>
<comment type="function">
    <text evidence="1">Involved in the catabolism of quinolinic acid (QA).</text>
</comment>
<dbReference type="Pfam" id="PF01729">
    <property type="entry name" value="QRPTase_C"/>
    <property type="match status" value="1"/>
</dbReference>
<dbReference type="InterPro" id="IPR022412">
    <property type="entry name" value="Quinolinate_PRibosylTrfase_N"/>
</dbReference>
<evidence type="ECO:0000256" key="6">
    <source>
        <dbReference type="ARBA" id="ARBA00022676"/>
    </source>
</evidence>
<dbReference type="InterPro" id="IPR036068">
    <property type="entry name" value="Nicotinate_pribotase-like_C"/>
</dbReference>
<evidence type="ECO:0000256" key="1">
    <source>
        <dbReference type="ARBA" id="ARBA00003237"/>
    </source>
</evidence>
<protein>
    <recommendedName>
        <fullName evidence="4">nicotinate-nucleotide diphosphorylase (carboxylating)</fullName>
        <ecNumber evidence="4">2.4.2.19</ecNumber>
    </recommendedName>
    <alternativeName>
        <fullName evidence="8">Quinolinate phosphoribosyltransferase [decarboxylating]</fullName>
    </alternativeName>
</protein>
<comment type="caution">
    <text evidence="12">The sequence shown here is derived from an EMBL/GenBank/DDBJ whole genome shotgun (WGS) entry which is preliminary data.</text>
</comment>
<dbReference type="InterPro" id="IPR004393">
    <property type="entry name" value="NadC"/>
</dbReference>
<evidence type="ECO:0000256" key="4">
    <source>
        <dbReference type="ARBA" id="ARBA00011944"/>
    </source>
</evidence>
<dbReference type="SUPFAM" id="SSF54675">
    <property type="entry name" value="Nicotinate/Quinolinate PRTase N-terminal domain-like"/>
    <property type="match status" value="1"/>
</dbReference>
<dbReference type="PANTHER" id="PTHR32179:SF3">
    <property type="entry name" value="NICOTINATE-NUCLEOTIDE PYROPHOSPHORYLASE [CARBOXYLATING]"/>
    <property type="match status" value="1"/>
</dbReference>
<dbReference type="PIRSF" id="PIRSF006250">
    <property type="entry name" value="NadC_ModD"/>
    <property type="match status" value="1"/>
</dbReference>
<dbReference type="NCBIfam" id="TIGR00078">
    <property type="entry name" value="nadC"/>
    <property type="match status" value="1"/>
</dbReference>
<dbReference type="Proteomes" id="UP001549036">
    <property type="component" value="Unassembled WGS sequence"/>
</dbReference>
<evidence type="ECO:0000256" key="9">
    <source>
        <dbReference type="PIRNR" id="PIRNR006250"/>
    </source>
</evidence>
<reference evidence="12 13" key="1">
    <citation type="submission" date="2024-06" db="EMBL/GenBank/DDBJ databases">
        <title>Genomic Encyclopedia of Type Strains, Phase IV (KMG-IV): sequencing the most valuable type-strain genomes for metagenomic binning, comparative biology and taxonomic classification.</title>
        <authorList>
            <person name="Goeker M."/>
        </authorList>
    </citation>
    <scope>NUCLEOTIDE SEQUENCE [LARGE SCALE GENOMIC DNA]</scope>
    <source>
        <strain evidence="12 13">DSM 29846</strain>
    </source>
</reference>
<dbReference type="GO" id="GO:0004514">
    <property type="term" value="F:nicotinate-nucleotide diphosphorylase (carboxylating) activity"/>
    <property type="evidence" value="ECO:0007669"/>
    <property type="project" value="UniProtKB-EC"/>
</dbReference>
<dbReference type="InterPro" id="IPR037128">
    <property type="entry name" value="Quinolinate_PRibosylTase_N_sf"/>
</dbReference>
<sequence length="295" mass="30746">MLMSSIAPLPQIIMEPIVRGALLEDLGRAGDITSDAIIPADCEATFALNARQAGIVAGLDLVMFAFLLVNPGVSMQLRCPEAGKVSAGETIANVTGPARSLLTAERTALNFLCRLSGIATATATLVNAVRGHNAKIVCTRKTTPGLRVLEKYAVRAGGGANHRFALDDAVLIKDNHIALAGDIRTAIERARGAVGHMVKIEVEVDTLDQLDLALQAGVDAVLLDNMSVEDLAQSVAMVGGRAITEASGRVTPATAPAIAATGVDLISVGWLTHSAPILDIGLDMPADRNLSRHLN</sequence>
<keyword evidence="6 9" id="KW-0328">Glycosyltransferase</keyword>
<evidence type="ECO:0000313" key="12">
    <source>
        <dbReference type="EMBL" id="MET3597438.1"/>
    </source>
</evidence>
<feature type="domain" description="Quinolinate phosphoribosyl transferase C-terminal" evidence="10">
    <location>
        <begin position="118"/>
        <end position="283"/>
    </location>
</feature>
<comment type="similarity">
    <text evidence="3 9">Belongs to the NadC/ModD family.</text>
</comment>
<gene>
    <name evidence="12" type="ORF">ABID26_006863</name>
</gene>
<proteinExistence type="inferred from homology"/>
<evidence type="ECO:0000259" key="10">
    <source>
        <dbReference type="Pfam" id="PF01729"/>
    </source>
</evidence>
<name>A0ABV2I4K4_9HYPH</name>
<dbReference type="Gene3D" id="3.90.1170.20">
    <property type="entry name" value="Quinolinate phosphoribosyl transferase, N-terminal domain"/>
    <property type="match status" value="1"/>
</dbReference>
<dbReference type="EC" id="2.4.2.19" evidence="4"/>
<comment type="pathway">
    <text evidence="2">Cofactor biosynthesis; NAD(+) biosynthesis; nicotinate D-ribonucleotide from quinolinate: step 1/1.</text>
</comment>
<evidence type="ECO:0000256" key="3">
    <source>
        <dbReference type="ARBA" id="ARBA00009400"/>
    </source>
</evidence>
<evidence type="ECO:0000313" key="13">
    <source>
        <dbReference type="Proteomes" id="UP001549036"/>
    </source>
</evidence>
<dbReference type="SUPFAM" id="SSF51690">
    <property type="entry name" value="Nicotinate/Quinolinate PRTase C-terminal domain-like"/>
    <property type="match status" value="1"/>
</dbReference>
<dbReference type="InterPro" id="IPR027277">
    <property type="entry name" value="NadC/ModD"/>
</dbReference>
<keyword evidence="5" id="KW-0662">Pyridine nucleotide biosynthesis</keyword>
<dbReference type="InterPro" id="IPR013785">
    <property type="entry name" value="Aldolase_TIM"/>
</dbReference>
<feature type="domain" description="Quinolinate phosphoribosyl transferase N-terminal" evidence="11">
    <location>
        <begin position="31"/>
        <end position="116"/>
    </location>
</feature>
<evidence type="ECO:0000256" key="8">
    <source>
        <dbReference type="ARBA" id="ARBA00033102"/>
    </source>
</evidence>